<dbReference type="Gene3D" id="1.25.40.10">
    <property type="entry name" value="Tetratricopeptide repeat domain"/>
    <property type="match status" value="1"/>
</dbReference>
<accession>A0A9N8VBL4</accession>
<dbReference type="SMART" id="SM00671">
    <property type="entry name" value="SEL1"/>
    <property type="match status" value="3"/>
</dbReference>
<dbReference type="PANTHER" id="PTHR11102">
    <property type="entry name" value="SEL-1-LIKE PROTEIN"/>
    <property type="match status" value="1"/>
</dbReference>
<reference evidence="2" key="1">
    <citation type="submission" date="2021-06" db="EMBL/GenBank/DDBJ databases">
        <authorList>
            <person name="Kallberg Y."/>
            <person name="Tangrot J."/>
            <person name="Rosling A."/>
        </authorList>
    </citation>
    <scope>NUCLEOTIDE SEQUENCE</scope>
    <source>
        <strain evidence="2">CL551</strain>
    </source>
</reference>
<name>A0A9N8VBL4_9GLOM</name>
<dbReference type="PANTHER" id="PTHR11102:SF160">
    <property type="entry name" value="ERAD-ASSOCIATED E3 UBIQUITIN-PROTEIN LIGASE COMPONENT HRD3"/>
    <property type="match status" value="1"/>
</dbReference>
<proteinExistence type="inferred from homology"/>
<dbReference type="SUPFAM" id="SSF81901">
    <property type="entry name" value="HCP-like"/>
    <property type="match status" value="1"/>
</dbReference>
<dbReference type="InterPro" id="IPR050767">
    <property type="entry name" value="Sel1_AlgK"/>
</dbReference>
<keyword evidence="3" id="KW-1185">Reference proteome</keyword>
<evidence type="ECO:0000313" key="2">
    <source>
        <dbReference type="EMBL" id="CAG8450679.1"/>
    </source>
</evidence>
<dbReference type="Proteomes" id="UP000789342">
    <property type="component" value="Unassembled WGS sequence"/>
</dbReference>
<organism evidence="2 3">
    <name type="scientific">Acaulospora morrowiae</name>
    <dbReference type="NCBI Taxonomy" id="94023"/>
    <lineage>
        <taxon>Eukaryota</taxon>
        <taxon>Fungi</taxon>
        <taxon>Fungi incertae sedis</taxon>
        <taxon>Mucoromycota</taxon>
        <taxon>Glomeromycotina</taxon>
        <taxon>Glomeromycetes</taxon>
        <taxon>Diversisporales</taxon>
        <taxon>Acaulosporaceae</taxon>
        <taxon>Acaulospora</taxon>
    </lineage>
</organism>
<dbReference type="OrthoDB" id="2397917at2759"/>
<sequence>MHYLEDTKSSLLLSIEQVVLLHEQQRFEEAFPLFLHIAQEGNPLASYYAGFYLYEGNYGVERDEIKALQLLQKSAVGGNVRGQYMYANACLYGTYYSRKEGLKYLKNSADKNCPDALYMLSQIYKNGEHGYEINDNKYKEYLSNAANNESEIAQRELEILKMNKT</sequence>
<comment type="caution">
    <text evidence="2">The sequence shown here is derived from an EMBL/GenBank/DDBJ whole genome shotgun (WGS) entry which is preliminary data.</text>
</comment>
<dbReference type="Pfam" id="PF08238">
    <property type="entry name" value="Sel1"/>
    <property type="match status" value="3"/>
</dbReference>
<evidence type="ECO:0000256" key="1">
    <source>
        <dbReference type="ARBA" id="ARBA00038101"/>
    </source>
</evidence>
<dbReference type="InterPro" id="IPR006597">
    <property type="entry name" value="Sel1-like"/>
</dbReference>
<evidence type="ECO:0000313" key="3">
    <source>
        <dbReference type="Proteomes" id="UP000789342"/>
    </source>
</evidence>
<dbReference type="AlphaFoldDB" id="A0A9N8VBL4"/>
<dbReference type="EMBL" id="CAJVPV010000308">
    <property type="protein sequence ID" value="CAG8450679.1"/>
    <property type="molecule type" value="Genomic_DNA"/>
</dbReference>
<protein>
    <submittedName>
        <fullName evidence="2">11710_t:CDS:1</fullName>
    </submittedName>
</protein>
<comment type="similarity">
    <text evidence="1">Belongs to the sel-1 family.</text>
</comment>
<dbReference type="InterPro" id="IPR011990">
    <property type="entry name" value="TPR-like_helical_dom_sf"/>
</dbReference>
<gene>
    <name evidence="2" type="ORF">AMORRO_LOCUS882</name>
</gene>